<evidence type="ECO:0000256" key="2">
    <source>
        <dbReference type="SAM" id="Phobius"/>
    </source>
</evidence>
<keyword evidence="2" id="KW-0812">Transmembrane</keyword>
<comment type="caution">
    <text evidence="3">The sequence shown here is derived from an EMBL/GenBank/DDBJ whole genome shotgun (WGS) entry which is preliminary data.</text>
</comment>
<feature type="region of interest" description="Disordered" evidence="1">
    <location>
        <begin position="197"/>
        <end position="281"/>
    </location>
</feature>
<feature type="transmembrane region" description="Helical" evidence="2">
    <location>
        <begin position="7"/>
        <end position="27"/>
    </location>
</feature>
<feature type="compositionally biased region" description="Gly residues" evidence="1">
    <location>
        <begin position="239"/>
        <end position="249"/>
    </location>
</feature>
<name>A0ABQ6JIG5_9ACTN</name>
<evidence type="ECO:0000313" key="3">
    <source>
        <dbReference type="EMBL" id="GMA86620.1"/>
    </source>
</evidence>
<evidence type="ECO:0000256" key="1">
    <source>
        <dbReference type="SAM" id="MobiDB-lite"/>
    </source>
</evidence>
<evidence type="ECO:0008006" key="5">
    <source>
        <dbReference type="Google" id="ProtNLM"/>
    </source>
</evidence>
<proteinExistence type="predicted"/>
<dbReference type="EMBL" id="BSUZ01000001">
    <property type="protein sequence ID" value="GMA86620.1"/>
    <property type="molecule type" value="Genomic_DNA"/>
</dbReference>
<evidence type="ECO:0000313" key="4">
    <source>
        <dbReference type="Proteomes" id="UP001157017"/>
    </source>
</evidence>
<dbReference type="Proteomes" id="UP001157017">
    <property type="component" value="Unassembled WGS sequence"/>
</dbReference>
<keyword evidence="2" id="KW-1133">Transmembrane helix</keyword>
<reference evidence="4" key="1">
    <citation type="journal article" date="2019" name="Int. J. Syst. Evol. Microbiol.">
        <title>The Global Catalogue of Microorganisms (GCM) 10K type strain sequencing project: providing services to taxonomists for standard genome sequencing and annotation.</title>
        <authorList>
            <consortium name="The Broad Institute Genomics Platform"/>
            <consortium name="The Broad Institute Genome Sequencing Center for Infectious Disease"/>
            <person name="Wu L."/>
            <person name="Ma J."/>
        </authorList>
    </citation>
    <scope>NUCLEOTIDE SEQUENCE [LARGE SCALE GENOMIC DNA]</scope>
    <source>
        <strain evidence="4">NBRC 108730</strain>
    </source>
</reference>
<protein>
    <recommendedName>
        <fullName evidence="5">DUF393 domain-containing protein</fullName>
    </recommendedName>
</protein>
<keyword evidence="2" id="KW-0472">Membrane</keyword>
<accession>A0ABQ6JIG5</accession>
<feature type="compositionally biased region" description="Basic and acidic residues" evidence="1">
    <location>
        <begin position="197"/>
        <end position="230"/>
    </location>
</feature>
<gene>
    <name evidence="3" type="ORF">GCM10025868_18700</name>
</gene>
<organism evidence="3 4">
    <name type="scientific">Angustibacter aerolatus</name>
    <dbReference type="NCBI Taxonomy" id="1162965"/>
    <lineage>
        <taxon>Bacteria</taxon>
        <taxon>Bacillati</taxon>
        <taxon>Actinomycetota</taxon>
        <taxon>Actinomycetes</taxon>
        <taxon>Kineosporiales</taxon>
        <taxon>Kineosporiaceae</taxon>
    </lineage>
</organism>
<keyword evidence="4" id="KW-1185">Reference proteome</keyword>
<feature type="transmembrane region" description="Helical" evidence="2">
    <location>
        <begin position="47"/>
        <end position="68"/>
    </location>
</feature>
<sequence length="281" mass="30058">MHAVLTTYLCYTVVSLGLTAWVARTLFRNGALFLVDVFDGDAEMARAVNRLLVVGFWLINLGYVAFALRIGSDVPDARAAVEALSRKPGWGDPGARRDALRQPVRAAAHASTQPARAPAGAAGAPGAVRPALRLGRAGRTGCLSPRRSPSLVVLYDADCPLCRWVRGWLGGTPLLVPLRWVPCGSEQARRLLPWLDHDRTRGEPDRGRQRRPGVDRGRRLDRLPVGDRRAPRAGPAPGHPGGPADGPGGRARRGRPDAAQPAAGGLRGPGRGGRRGREPPR</sequence>